<sequence>MTHALRNLFGWFSRDRRKARAEAHARALWGRDPLSHPDIARMTERERADLQFQPSCITPE</sequence>
<name>A0ABW2B302_9RHOB</name>
<keyword evidence="2" id="KW-1185">Reference proteome</keyword>
<reference evidence="2" key="1">
    <citation type="journal article" date="2019" name="Int. J. Syst. Evol. Microbiol.">
        <title>The Global Catalogue of Microorganisms (GCM) 10K type strain sequencing project: providing services to taxonomists for standard genome sequencing and annotation.</title>
        <authorList>
            <consortium name="The Broad Institute Genomics Platform"/>
            <consortium name="The Broad Institute Genome Sequencing Center for Infectious Disease"/>
            <person name="Wu L."/>
            <person name="Ma J."/>
        </authorList>
    </citation>
    <scope>NUCLEOTIDE SEQUENCE [LARGE SCALE GENOMIC DNA]</scope>
    <source>
        <strain evidence="2">CCUG 66188</strain>
    </source>
</reference>
<evidence type="ECO:0008006" key="3">
    <source>
        <dbReference type="Google" id="ProtNLM"/>
    </source>
</evidence>
<evidence type="ECO:0000313" key="2">
    <source>
        <dbReference type="Proteomes" id="UP001596353"/>
    </source>
</evidence>
<dbReference type="Proteomes" id="UP001596353">
    <property type="component" value="Unassembled WGS sequence"/>
</dbReference>
<accession>A0ABW2B302</accession>
<evidence type="ECO:0000313" key="1">
    <source>
        <dbReference type="EMBL" id="MFC6759404.1"/>
    </source>
</evidence>
<comment type="caution">
    <text evidence="1">The sequence shown here is derived from an EMBL/GenBank/DDBJ whole genome shotgun (WGS) entry which is preliminary data.</text>
</comment>
<proteinExistence type="predicted"/>
<organism evidence="1 2">
    <name type="scientific">Sulfitobacter porphyrae</name>
    <dbReference type="NCBI Taxonomy" id="1246864"/>
    <lineage>
        <taxon>Bacteria</taxon>
        <taxon>Pseudomonadati</taxon>
        <taxon>Pseudomonadota</taxon>
        <taxon>Alphaproteobacteria</taxon>
        <taxon>Rhodobacterales</taxon>
        <taxon>Roseobacteraceae</taxon>
        <taxon>Sulfitobacter</taxon>
    </lineage>
</organism>
<dbReference type="EMBL" id="JBHSWG010000001">
    <property type="protein sequence ID" value="MFC6759404.1"/>
    <property type="molecule type" value="Genomic_DNA"/>
</dbReference>
<gene>
    <name evidence="1" type="ORF">ACFQFQ_07720</name>
</gene>
<protein>
    <recommendedName>
        <fullName evidence="3">DUF1127 domain-containing protein</fullName>
    </recommendedName>
</protein>